<keyword evidence="6" id="KW-0963">Cytoplasm</keyword>
<dbReference type="SMART" id="SM01284">
    <property type="entry name" value="ECSIT_Cterm"/>
    <property type="match status" value="1"/>
</dbReference>
<dbReference type="EMBL" id="UYYA01000023">
    <property type="protein sequence ID" value="VDM51861.1"/>
    <property type="molecule type" value="Genomic_DNA"/>
</dbReference>
<proteinExistence type="inferred from homology"/>
<organism evidence="15">
    <name type="scientific">Angiostrongylus costaricensis</name>
    <name type="common">Nematode worm</name>
    <dbReference type="NCBI Taxonomy" id="334426"/>
    <lineage>
        <taxon>Eukaryota</taxon>
        <taxon>Metazoa</taxon>
        <taxon>Ecdysozoa</taxon>
        <taxon>Nematoda</taxon>
        <taxon>Chromadorea</taxon>
        <taxon>Rhabditida</taxon>
        <taxon>Rhabditina</taxon>
        <taxon>Rhabditomorpha</taxon>
        <taxon>Strongyloidea</taxon>
        <taxon>Metastrongylidae</taxon>
        <taxon>Angiostrongylus</taxon>
    </lineage>
</organism>
<keyword evidence="8" id="KW-0391">Immunity</keyword>
<dbReference type="WBParaSite" id="ACOC_0000027501-mRNA-1">
    <property type="protein sequence ID" value="ACOC_0000027501-mRNA-1"/>
    <property type="gene ID" value="ACOC_0000027501"/>
</dbReference>
<keyword evidence="9" id="KW-0809">Transit peptide</keyword>
<dbReference type="GO" id="GO:0005634">
    <property type="term" value="C:nucleus"/>
    <property type="evidence" value="ECO:0007669"/>
    <property type="project" value="UniProtKB-SubCell"/>
</dbReference>
<gene>
    <name evidence="13" type="ORF">ACOC_LOCUS276</name>
</gene>
<evidence type="ECO:0000256" key="10">
    <source>
        <dbReference type="ARBA" id="ARBA00023128"/>
    </source>
</evidence>
<evidence type="ECO:0000313" key="13">
    <source>
        <dbReference type="EMBL" id="VDM51861.1"/>
    </source>
</evidence>
<evidence type="ECO:0000313" key="14">
    <source>
        <dbReference type="Proteomes" id="UP000267027"/>
    </source>
</evidence>
<dbReference type="InterPro" id="IPR029342">
    <property type="entry name" value="ECIST_C"/>
</dbReference>
<dbReference type="Pfam" id="PF14784">
    <property type="entry name" value="ECSIT_C"/>
    <property type="match status" value="1"/>
</dbReference>
<comment type="subcellular location">
    <subcellularLocation>
        <location evidence="3">Cytoplasm</location>
    </subcellularLocation>
    <subcellularLocation>
        <location evidence="2">Mitochondrion</location>
    </subcellularLocation>
    <subcellularLocation>
        <location evidence="1">Nucleus</location>
    </subcellularLocation>
</comment>
<evidence type="ECO:0000256" key="2">
    <source>
        <dbReference type="ARBA" id="ARBA00004173"/>
    </source>
</evidence>
<dbReference type="PANTHER" id="PTHR13113:SF1">
    <property type="entry name" value="EVOLUTIONARILY CONSERVED SIGNALING INTERMEDIATE IN TOLL PATHWAY, MITOCHONDRIAL"/>
    <property type="match status" value="1"/>
</dbReference>
<evidence type="ECO:0000256" key="8">
    <source>
        <dbReference type="ARBA" id="ARBA00022859"/>
    </source>
</evidence>
<comment type="similarity">
    <text evidence="4">Belongs to the ECSIT family.</text>
</comment>
<dbReference type="GO" id="GO:0005739">
    <property type="term" value="C:mitochondrion"/>
    <property type="evidence" value="ECO:0007669"/>
    <property type="project" value="UniProtKB-SubCell"/>
</dbReference>
<dbReference type="Proteomes" id="UP000267027">
    <property type="component" value="Unassembled WGS sequence"/>
</dbReference>
<dbReference type="PANTHER" id="PTHR13113">
    <property type="entry name" value="ECSIT EVOLUTIONARILY CONSERVED SIGNALING INTERMEDIATE IN TOLL PATHWAYS"/>
    <property type="match status" value="1"/>
</dbReference>
<dbReference type="Gene3D" id="1.25.40.10">
    <property type="entry name" value="Tetratricopeptide repeat domain"/>
    <property type="match status" value="1"/>
</dbReference>
<dbReference type="GO" id="GO:0007178">
    <property type="term" value="P:cell surface receptor protein serine/threonine kinase signaling pathway"/>
    <property type="evidence" value="ECO:0007669"/>
    <property type="project" value="TreeGrafter"/>
</dbReference>
<evidence type="ECO:0000256" key="1">
    <source>
        <dbReference type="ARBA" id="ARBA00004123"/>
    </source>
</evidence>
<evidence type="ECO:0000256" key="5">
    <source>
        <dbReference type="ARBA" id="ARBA00019998"/>
    </source>
</evidence>
<accession>A0A0R3P9Y1</accession>
<evidence type="ECO:0000256" key="6">
    <source>
        <dbReference type="ARBA" id="ARBA00022490"/>
    </source>
</evidence>
<evidence type="ECO:0000256" key="7">
    <source>
        <dbReference type="ARBA" id="ARBA00022588"/>
    </source>
</evidence>
<name>A0A0R3P9Y1_ANGCS</name>
<keyword evidence="10" id="KW-0496">Mitochondrion</keyword>
<evidence type="ECO:0000256" key="11">
    <source>
        <dbReference type="ARBA" id="ARBA00023242"/>
    </source>
</evidence>
<evidence type="ECO:0000256" key="9">
    <source>
        <dbReference type="ARBA" id="ARBA00022946"/>
    </source>
</evidence>
<evidence type="ECO:0000259" key="12">
    <source>
        <dbReference type="SMART" id="SM01284"/>
    </source>
</evidence>
<dbReference type="Pfam" id="PF06239">
    <property type="entry name" value="ECSIT_N"/>
    <property type="match status" value="1"/>
</dbReference>
<dbReference type="GO" id="GO:0045087">
    <property type="term" value="P:innate immune response"/>
    <property type="evidence" value="ECO:0007669"/>
    <property type="project" value="UniProtKB-KW"/>
</dbReference>
<dbReference type="OMA" id="PRELQCN"/>
<sequence length="389" mass="45000">MINRDEFLLWVDGTQGPFVHVYRSVCQEDASTSCALTNTVTSIADSPDRDGRSKMEDVALRDGSRVQQGDLIHIAQHFQSVPPHKRDKATFLAAVSAFKENKPRGHVEFINTALKYIKEYGIHKDLDVYKALLNVFPKGKMIPQNSFQRIFLHYPMQQNCCVKVLDEMEWNGVQPDKEIHDIVVNAFGEWNFATKKIKRMLYWMPKLKHSNKYLDRRTVEGQTLSPAELAGVALKMMSPDPGTSISLVKLTRRDSDDNGWFAFAQSLIQKELIRNLRDNSEVFIDGPFRVYVMENPVQYIVMSCPPTSDHVDEFEHEEFEEDFSTFFSEWKNEKCKRICSVHEQKHETILALGAIHRTFLKNDKELVDHRVLIEIDSLEHVSLFFPFQT</sequence>
<dbReference type="OrthoDB" id="10064298at2759"/>
<evidence type="ECO:0000256" key="4">
    <source>
        <dbReference type="ARBA" id="ARBA00007674"/>
    </source>
</evidence>
<keyword evidence="14" id="KW-1185">Reference proteome</keyword>
<evidence type="ECO:0000313" key="15">
    <source>
        <dbReference type="WBParaSite" id="ACOC_0000027501-mRNA-1"/>
    </source>
</evidence>
<feature type="domain" description="ECSIT C-terminal" evidence="12">
    <location>
        <begin position="266"/>
        <end position="388"/>
    </location>
</feature>
<dbReference type="STRING" id="334426.A0A0R3P9Y1"/>
<reference evidence="13 14" key="2">
    <citation type="submission" date="2018-11" db="EMBL/GenBank/DDBJ databases">
        <authorList>
            <consortium name="Pathogen Informatics"/>
        </authorList>
    </citation>
    <scope>NUCLEOTIDE SEQUENCE [LARGE SCALE GENOMIC DNA]</scope>
    <source>
        <strain evidence="13 14">Costa Rica</strain>
    </source>
</reference>
<protein>
    <recommendedName>
        <fullName evidence="5">Evolutionarily conserved signaling intermediate in Toll pathway, mitochondrial</fullName>
    </recommendedName>
</protein>
<evidence type="ECO:0000256" key="3">
    <source>
        <dbReference type="ARBA" id="ARBA00004496"/>
    </source>
</evidence>
<keyword evidence="11" id="KW-0539">Nucleus</keyword>
<keyword evidence="7" id="KW-0399">Innate immunity</keyword>
<dbReference type="InterPro" id="IPR011990">
    <property type="entry name" value="TPR-like_helical_dom_sf"/>
</dbReference>
<reference evidence="15" key="1">
    <citation type="submission" date="2017-02" db="UniProtKB">
        <authorList>
            <consortium name="WormBaseParasite"/>
        </authorList>
    </citation>
    <scope>IDENTIFICATION</scope>
</reference>
<dbReference type="AlphaFoldDB" id="A0A0R3P9Y1"/>
<dbReference type="InterPro" id="IPR046448">
    <property type="entry name" value="ECSIT_N"/>
</dbReference>
<dbReference type="InterPro" id="IPR010418">
    <property type="entry name" value="ECSIT"/>
</dbReference>